<gene>
    <name evidence="1" type="ORF">PCOR1329_LOCUS62332</name>
</gene>
<comment type="caution">
    <text evidence="1">The sequence shown here is derived from an EMBL/GenBank/DDBJ whole genome shotgun (WGS) entry which is preliminary data.</text>
</comment>
<name>A0ABN9W285_9DINO</name>
<dbReference type="Gene3D" id="2.40.50.140">
    <property type="entry name" value="Nucleic acid-binding proteins"/>
    <property type="match status" value="1"/>
</dbReference>
<dbReference type="EMBL" id="CAUYUJ010017868">
    <property type="protein sequence ID" value="CAK0878626.1"/>
    <property type="molecule type" value="Genomic_DNA"/>
</dbReference>
<proteinExistence type="predicted"/>
<organism evidence="1 2">
    <name type="scientific">Prorocentrum cordatum</name>
    <dbReference type="NCBI Taxonomy" id="2364126"/>
    <lineage>
        <taxon>Eukaryota</taxon>
        <taxon>Sar</taxon>
        <taxon>Alveolata</taxon>
        <taxon>Dinophyceae</taxon>
        <taxon>Prorocentrales</taxon>
        <taxon>Prorocentraceae</taxon>
        <taxon>Prorocentrum</taxon>
    </lineage>
</organism>
<dbReference type="Pfam" id="PF16100">
    <property type="entry name" value="RMI2"/>
    <property type="match status" value="1"/>
</dbReference>
<keyword evidence="2" id="KW-1185">Reference proteome</keyword>
<dbReference type="InterPro" id="IPR012340">
    <property type="entry name" value="NA-bd_OB-fold"/>
</dbReference>
<reference evidence="1" key="1">
    <citation type="submission" date="2023-10" db="EMBL/GenBank/DDBJ databases">
        <authorList>
            <person name="Chen Y."/>
            <person name="Shah S."/>
            <person name="Dougan E. K."/>
            <person name="Thang M."/>
            <person name="Chan C."/>
        </authorList>
    </citation>
    <scope>NUCLEOTIDE SEQUENCE [LARGE SCALE GENOMIC DNA]</scope>
</reference>
<protein>
    <submittedName>
        <fullName evidence="1">Uncharacterized protein</fullName>
    </submittedName>
</protein>
<sequence length="164" mass="17449">MSQQPALQPFEDAALKVFLGELRWLDCDAQGRTVWARLPRRPSRVWVQGHVVCRDGDDVVDLDDGSAVMSLSWVAQSSTRSLDVGDLLTAQPAAGGCLQVGRYVSCICAVEALPEGLWGVDLRVESAREVGGPGGALSEPAWWLEVAEAHRRLEAAASAAAGPG</sequence>
<dbReference type="Proteomes" id="UP001189429">
    <property type="component" value="Unassembled WGS sequence"/>
</dbReference>
<dbReference type="InterPro" id="IPR032245">
    <property type="entry name" value="RMI2"/>
</dbReference>
<evidence type="ECO:0000313" key="2">
    <source>
        <dbReference type="Proteomes" id="UP001189429"/>
    </source>
</evidence>
<accession>A0ABN9W285</accession>
<evidence type="ECO:0000313" key="1">
    <source>
        <dbReference type="EMBL" id="CAK0878626.1"/>
    </source>
</evidence>